<name>A0A159Z3L7_9RHOB</name>
<keyword evidence="1" id="KW-0560">Oxidoreductase</keyword>
<evidence type="ECO:0000313" key="2">
    <source>
        <dbReference type="EMBL" id="AMY69712.1"/>
    </source>
</evidence>
<accession>A0A159Z3L7</accession>
<evidence type="ECO:0008006" key="4">
    <source>
        <dbReference type="Google" id="ProtNLM"/>
    </source>
</evidence>
<dbReference type="RefSeq" id="WP_066813634.1">
    <property type="nucleotide sequence ID" value="NZ_CP012661.1"/>
</dbReference>
<keyword evidence="3" id="KW-1185">Reference proteome</keyword>
<gene>
    <name evidence="2" type="ORF">AKL17_2467</name>
</gene>
<sequence>MQDDLAERRLTHFVGGAWRAPLSQRMAGGPRGRRVLAGPQDLARALAVAAQAAPEWAALAPAARAGLLAAAGLEVPEAPATFPAAPLLRFTLPQPARLAGMLASGRVLVLVAPRASPPAWLGLIEALRGAGLPPGVLNLLNGRAADLRQTAGARSRD</sequence>
<dbReference type="GO" id="GO:0016491">
    <property type="term" value="F:oxidoreductase activity"/>
    <property type="evidence" value="ECO:0007669"/>
    <property type="project" value="UniProtKB-KW"/>
</dbReference>
<evidence type="ECO:0000256" key="1">
    <source>
        <dbReference type="ARBA" id="ARBA00023002"/>
    </source>
</evidence>
<dbReference type="Proteomes" id="UP000076128">
    <property type="component" value="Chromosome"/>
</dbReference>
<dbReference type="OrthoDB" id="7873305at2"/>
<protein>
    <recommendedName>
        <fullName evidence="4">Aldehyde dehydrogenase family protein</fullName>
    </recommendedName>
</protein>
<dbReference type="Gene3D" id="3.40.605.10">
    <property type="entry name" value="Aldehyde Dehydrogenase, Chain A, domain 1"/>
    <property type="match status" value="1"/>
</dbReference>
<reference evidence="2 3" key="1">
    <citation type="submission" date="2015-09" db="EMBL/GenBank/DDBJ databases">
        <title>Complete genome sequence of Defluviimonas alba cai42t isolated from an oilfield in Xinjiang.</title>
        <authorList>
            <person name="Geng S."/>
            <person name="Pan X."/>
            <person name="Wu X."/>
        </authorList>
    </citation>
    <scope>NUCLEOTIDE SEQUENCE [LARGE SCALE GENOMIC DNA]</scope>
    <source>
        <strain evidence="3">cai42</strain>
    </source>
</reference>
<dbReference type="STRING" id="1335048.AKL17_2467"/>
<dbReference type="SUPFAM" id="SSF53720">
    <property type="entry name" value="ALDH-like"/>
    <property type="match status" value="1"/>
</dbReference>
<organism evidence="2 3">
    <name type="scientific">Frigidibacter mobilis</name>
    <dbReference type="NCBI Taxonomy" id="1335048"/>
    <lineage>
        <taxon>Bacteria</taxon>
        <taxon>Pseudomonadati</taxon>
        <taxon>Pseudomonadota</taxon>
        <taxon>Alphaproteobacteria</taxon>
        <taxon>Rhodobacterales</taxon>
        <taxon>Paracoccaceae</taxon>
        <taxon>Frigidibacter</taxon>
    </lineage>
</organism>
<dbReference type="KEGG" id="daa:AKL17_2467"/>
<dbReference type="EMBL" id="CP012661">
    <property type="protein sequence ID" value="AMY69712.1"/>
    <property type="molecule type" value="Genomic_DNA"/>
</dbReference>
<dbReference type="InterPro" id="IPR016161">
    <property type="entry name" value="Ald_DH/histidinol_DH"/>
</dbReference>
<dbReference type="AlphaFoldDB" id="A0A159Z3L7"/>
<proteinExistence type="predicted"/>
<evidence type="ECO:0000313" key="3">
    <source>
        <dbReference type="Proteomes" id="UP000076128"/>
    </source>
</evidence>
<dbReference type="InterPro" id="IPR016162">
    <property type="entry name" value="Ald_DH_N"/>
</dbReference>